<dbReference type="KEGG" id="mgin:FRZ54_20700"/>
<protein>
    <submittedName>
        <fullName evidence="2">YbbR-like domain-containing protein</fullName>
    </submittedName>
</protein>
<accession>A0A5B8V0V0</accession>
<dbReference type="InterPro" id="IPR053154">
    <property type="entry name" value="c-di-AMP_regulator"/>
</dbReference>
<gene>
    <name evidence="2" type="ORF">FRZ54_20700</name>
</gene>
<dbReference type="PANTHER" id="PTHR37804">
    <property type="entry name" value="CDAA REGULATORY PROTEIN CDAR"/>
    <property type="match status" value="1"/>
</dbReference>
<organism evidence="2 3">
    <name type="scientific">Mucilaginibacter ginsenosidivorans</name>
    <dbReference type="NCBI Taxonomy" id="398053"/>
    <lineage>
        <taxon>Bacteria</taxon>
        <taxon>Pseudomonadati</taxon>
        <taxon>Bacteroidota</taxon>
        <taxon>Sphingobacteriia</taxon>
        <taxon>Sphingobacteriales</taxon>
        <taxon>Sphingobacteriaceae</taxon>
        <taxon>Mucilaginibacter</taxon>
    </lineage>
</organism>
<keyword evidence="1" id="KW-0812">Transmembrane</keyword>
<dbReference type="RefSeq" id="WP_147033715.1">
    <property type="nucleotide sequence ID" value="NZ_CP042436.1"/>
</dbReference>
<dbReference type="Gene3D" id="2.170.120.40">
    <property type="entry name" value="YbbR-like domain"/>
    <property type="match status" value="1"/>
</dbReference>
<dbReference type="OrthoDB" id="1115707at2"/>
<dbReference type="EMBL" id="CP042436">
    <property type="protein sequence ID" value="QEC64882.1"/>
    <property type="molecule type" value="Genomic_DNA"/>
</dbReference>
<dbReference type="Gene3D" id="2.170.120.30">
    <property type="match status" value="1"/>
</dbReference>
<reference evidence="2 3" key="1">
    <citation type="journal article" date="2017" name="Curr. Microbiol.">
        <title>Mucilaginibacter ginsenosidivorans sp. nov., Isolated from Soil of Ginseng Field.</title>
        <authorList>
            <person name="Kim M.M."/>
            <person name="Siddiqi M.Z."/>
            <person name="Im W.T."/>
        </authorList>
    </citation>
    <scope>NUCLEOTIDE SEQUENCE [LARGE SCALE GENOMIC DNA]</scope>
    <source>
        <strain evidence="2 3">Gsoil 3017</strain>
    </source>
</reference>
<dbReference type="Pfam" id="PF07949">
    <property type="entry name" value="YbbR"/>
    <property type="match status" value="1"/>
</dbReference>
<dbReference type="Proteomes" id="UP000321479">
    <property type="component" value="Chromosome"/>
</dbReference>
<proteinExistence type="predicted"/>
<dbReference type="InterPro" id="IPR012505">
    <property type="entry name" value="YbbR"/>
</dbReference>
<keyword evidence="1" id="KW-1133">Transmembrane helix</keyword>
<dbReference type="PANTHER" id="PTHR37804:SF1">
    <property type="entry name" value="CDAA REGULATORY PROTEIN CDAR"/>
    <property type="match status" value="1"/>
</dbReference>
<keyword evidence="1" id="KW-0472">Membrane</keyword>
<evidence type="ECO:0000313" key="2">
    <source>
        <dbReference type="EMBL" id="QEC64882.1"/>
    </source>
</evidence>
<dbReference type="AlphaFoldDB" id="A0A5B8V0V0"/>
<evidence type="ECO:0000313" key="3">
    <source>
        <dbReference type="Proteomes" id="UP000321479"/>
    </source>
</evidence>
<feature type="transmembrane region" description="Helical" evidence="1">
    <location>
        <begin position="14"/>
        <end position="33"/>
    </location>
</feature>
<evidence type="ECO:0000256" key="1">
    <source>
        <dbReference type="SAM" id="Phobius"/>
    </source>
</evidence>
<keyword evidence="3" id="KW-1185">Reference proteome</keyword>
<sequence length="315" mass="36268">MALIKLSASERRRLSAFFTCVVLAMLVWVFYTLSDTYSFTVNEVLVYKNSPQKRAFHPLQADTIKATLKGTGWEILFQKMEYANKNIEVDLKSLESKDYVVLSSQLKQINNKTDFDQPIVSFSPDTLYFDFSGRTVKRVPVNLITGIHYQRQFAQSNNITVEPSYVTVSGPDNVIDNIKSWNTDSLVLDSVNETIRANLALEPVKQGNLSIYPKSVRVRIPVDEFTEKTVQIPVKLVNNHNFYHVKIFPQKVKITFTTSLRKYPEMDEDFFEAAADLDLWHNSGYSTLPVKLTRYPPYCKIVKIEPQNVDFIIRK</sequence>
<name>A0A5B8V0V0_9SPHI</name>